<protein>
    <recommendedName>
        <fullName evidence="6">Tetratricopeptide repeat protein</fullName>
    </recommendedName>
</protein>
<evidence type="ECO:0000313" key="4">
    <source>
        <dbReference type="EMBL" id="CAE8610184.1"/>
    </source>
</evidence>
<dbReference type="Pfam" id="PF00515">
    <property type="entry name" value="TPR_1"/>
    <property type="match status" value="1"/>
</dbReference>
<organism evidence="4 5">
    <name type="scientific">Polarella glacialis</name>
    <name type="common">Dinoflagellate</name>
    <dbReference type="NCBI Taxonomy" id="89957"/>
    <lineage>
        <taxon>Eukaryota</taxon>
        <taxon>Sar</taxon>
        <taxon>Alveolata</taxon>
        <taxon>Dinophyceae</taxon>
        <taxon>Suessiales</taxon>
        <taxon>Suessiaceae</taxon>
        <taxon>Polarella</taxon>
    </lineage>
</organism>
<evidence type="ECO:0000313" key="5">
    <source>
        <dbReference type="Proteomes" id="UP000654075"/>
    </source>
</evidence>
<accession>A0A813FBL1</accession>
<dbReference type="SUPFAM" id="SSF48452">
    <property type="entry name" value="TPR-like"/>
    <property type="match status" value="1"/>
</dbReference>
<evidence type="ECO:0000256" key="2">
    <source>
        <dbReference type="ARBA" id="ARBA00022803"/>
    </source>
</evidence>
<dbReference type="PROSITE" id="PS50005">
    <property type="entry name" value="TPR"/>
    <property type="match status" value="1"/>
</dbReference>
<reference evidence="4" key="1">
    <citation type="submission" date="2021-02" db="EMBL/GenBank/DDBJ databases">
        <authorList>
            <person name="Dougan E. K."/>
            <person name="Rhodes N."/>
            <person name="Thang M."/>
            <person name="Chan C."/>
        </authorList>
    </citation>
    <scope>NUCLEOTIDE SEQUENCE</scope>
</reference>
<gene>
    <name evidence="4" type="ORF">PGLA1383_LOCUS28011</name>
</gene>
<dbReference type="InterPro" id="IPR011990">
    <property type="entry name" value="TPR-like_helical_dom_sf"/>
</dbReference>
<feature type="non-terminal residue" evidence="4">
    <location>
        <position position="170"/>
    </location>
</feature>
<dbReference type="OrthoDB" id="417155at2759"/>
<dbReference type="PANTHER" id="PTHR44858">
    <property type="entry name" value="TETRATRICOPEPTIDE REPEAT PROTEIN 6"/>
    <property type="match status" value="1"/>
</dbReference>
<feature type="repeat" description="TPR" evidence="3">
    <location>
        <begin position="34"/>
        <end position="67"/>
    </location>
</feature>
<dbReference type="Proteomes" id="UP000654075">
    <property type="component" value="Unassembled WGS sequence"/>
</dbReference>
<dbReference type="PANTHER" id="PTHR44858:SF17">
    <property type="match status" value="1"/>
</dbReference>
<dbReference type="InterPro" id="IPR050498">
    <property type="entry name" value="Ycf3"/>
</dbReference>
<dbReference type="InterPro" id="IPR019734">
    <property type="entry name" value="TPR_rpt"/>
</dbReference>
<keyword evidence="2 3" id="KW-0802">TPR repeat</keyword>
<dbReference type="AlphaFoldDB" id="A0A813FBL1"/>
<dbReference type="SMART" id="SM00028">
    <property type="entry name" value="TPR"/>
    <property type="match status" value="3"/>
</dbReference>
<evidence type="ECO:0000256" key="3">
    <source>
        <dbReference type="PROSITE-ProRule" id="PRU00339"/>
    </source>
</evidence>
<evidence type="ECO:0000256" key="1">
    <source>
        <dbReference type="ARBA" id="ARBA00022737"/>
    </source>
</evidence>
<keyword evidence="5" id="KW-1185">Reference proteome</keyword>
<name>A0A813FBL1_POLGL</name>
<dbReference type="EMBL" id="CAJNNV010024566">
    <property type="protein sequence ID" value="CAE8610184.1"/>
    <property type="molecule type" value="Genomic_DNA"/>
</dbReference>
<comment type="caution">
    <text evidence="4">The sequence shown here is derived from an EMBL/GenBank/DDBJ whole genome shotgun (WGS) entry which is preliminary data.</text>
</comment>
<dbReference type="Gene3D" id="1.25.40.10">
    <property type="entry name" value="Tetratricopeptide repeat domain"/>
    <property type="match status" value="1"/>
</dbReference>
<sequence length="170" mass="19141">DPHLNRGAVYEAVGRLEDAIADYDVVLRYDQKDPAAWNNRGNALLGLQRYSEAKQSFQNALAISGPQTFAFAAVNLTLAQYQLGEDDAALRGLQGLLTRYAEAFPDARAAYALILWDKGDIVQAEAEWDRATLVDPRYKSMEWVTEFRRWPPRIRSCLSRFAATTSVKVK</sequence>
<proteinExistence type="predicted"/>
<keyword evidence="1" id="KW-0677">Repeat</keyword>
<evidence type="ECO:0008006" key="6">
    <source>
        <dbReference type="Google" id="ProtNLM"/>
    </source>
</evidence>